<dbReference type="AlphaFoldDB" id="A0A385SU27"/>
<name>A0A385SU27_9BACT</name>
<organism evidence="2 3">
    <name type="scientific">Chryseolinea soli</name>
    <dbReference type="NCBI Taxonomy" id="2321403"/>
    <lineage>
        <taxon>Bacteria</taxon>
        <taxon>Pseudomonadati</taxon>
        <taxon>Bacteroidota</taxon>
        <taxon>Cytophagia</taxon>
        <taxon>Cytophagales</taxon>
        <taxon>Fulvivirgaceae</taxon>
        <taxon>Chryseolinea</taxon>
    </lineage>
</organism>
<dbReference type="OrthoDB" id="963379at2"/>
<keyword evidence="1" id="KW-0472">Membrane</keyword>
<protein>
    <submittedName>
        <fullName evidence="2">DUF3098 domain-containing protein</fullName>
    </submittedName>
</protein>
<evidence type="ECO:0000313" key="2">
    <source>
        <dbReference type="EMBL" id="AYB34046.1"/>
    </source>
</evidence>
<dbReference type="KEGG" id="chk:D4L85_27240"/>
<evidence type="ECO:0000313" key="3">
    <source>
        <dbReference type="Proteomes" id="UP000266183"/>
    </source>
</evidence>
<keyword evidence="1" id="KW-0812">Transmembrane</keyword>
<accession>A0A385SU27</accession>
<feature type="transmembrane region" description="Helical" evidence="1">
    <location>
        <begin position="12"/>
        <end position="31"/>
    </location>
</feature>
<gene>
    <name evidence="2" type="ORF">D4L85_27240</name>
</gene>
<sequence length="67" mass="7423">MESKLPFGKKNYQLMIAGVFALVIGFIVMSIDKQQHGFGFMGLTLGPIIVMAGFAIEIWAILHRPTK</sequence>
<dbReference type="InterPro" id="IPR021448">
    <property type="entry name" value="DUF3098"/>
</dbReference>
<feature type="transmembrane region" description="Helical" evidence="1">
    <location>
        <begin position="37"/>
        <end position="62"/>
    </location>
</feature>
<reference evidence="3" key="1">
    <citation type="submission" date="2018-09" db="EMBL/GenBank/DDBJ databases">
        <title>Chryseolinea sp. KIS68-18 isolated from soil.</title>
        <authorList>
            <person name="Weon H.-Y."/>
            <person name="Kwon S.-W."/>
            <person name="Lee S.A."/>
        </authorList>
    </citation>
    <scope>NUCLEOTIDE SEQUENCE [LARGE SCALE GENOMIC DNA]</scope>
    <source>
        <strain evidence="3">KIS68-18</strain>
    </source>
</reference>
<keyword evidence="1" id="KW-1133">Transmembrane helix</keyword>
<keyword evidence="3" id="KW-1185">Reference proteome</keyword>
<dbReference type="Proteomes" id="UP000266183">
    <property type="component" value="Chromosome"/>
</dbReference>
<proteinExistence type="predicted"/>
<dbReference type="Pfam" id="PF11297">
    <property type="entry name" value="DUF3098"/>
    <property type="match status" value="1"/>
</dbReference>
<dbReference type="RefSeq" id="WP_119757270.1">
    <property type="nucleotide sequence ID" value="NZ_CP032382.1"/>
</dbReference>
<evidence type="ECO:0000256" key="1">
    <source>
        <dbReference type="SAM" id="Phobius"/>
    </source>
</evidence>
<dbReference type="EMBL" id="CP032382">
    <property type="protein sequence ID" value="AYB34046.1"/>
    <property type="molecule type" value="Genomic_DNA"/>
</dbReference>